<dbReference type="PANTHER" id="PTHR11707">
    <property type="entry name" value="L-ASPARAGINASE"/>
    <property type="match status" value="1"/>
</dbReference>
<comment type="caution">
    <text evidence="2">The sequence shown here is derived from an EMBL/GenBank/DDBJ whole genome shotgun (WGS) entry which is preliminary data.</text>
</comment>
<dbReference type="SUPFAM" id="SSF53774">
    <property type="entry name" value="Glutaminase/Asparaginase"/>
    <property type="match status" value="1"/>
</dbReference>
<dbReference type="InterPro" id="IPR027474">
    <property type="entry name" value="L-asparaginase_N"/>
</dbReference>
<dbReference type="InterPro" id="IPR037152">
    <property type="entry name" value="L-asparaginase_N_sf"/>
</dbReference>
<evidence type="ECO:0000313" key="3">
    <source>
        <dbReference type="Proteomes" id="UP001254608"/>
    </source>
</evidence>
<dbReference type="PROSITE" id="PS51732">
    <property type="entry name" value="ASN_GLN_ASE_3"/>
    <property type="match status" value="1"/>
</dbReference>
<dbReference type="PIRSF" id="PIRSF001220">
    <property type="entry name" value="L-ASNase_gatD"/>
    <property type="match status" value="1"/>
</dbReference>
<name>A0ABU2WFS0_9GAMM</name>
<keyword evidence="2" id="KW-0378">Hydrolase</keyword>
<feature type="domain" description="L-asparaginase N-terminal" evidence="1">
    <location>
        <begin position="4"/>
        <end position="156"/>
    </location>
</feature>
<dbReference type="PRINTS" id="PR00139">
    <property type="entry name" value="ASNGLNASE"/>
</dbReference>
<sequence>MDELCIVTTGGTIDKLYFDDKSDYQIGAPLIDRMLHKLGVAFRYTVVPLLRKDSLHLTDEDRVAIREAIAAQPARHVLVTHGTDTMVETAQALACLGDRTIVLTGALSPARFRESDAEFNIGTAVGAVQSLPPGVYIAMNGRVWDPKKVRKNVAENRFEAL</sequence>
<dbReference type="RefSeq" id="WP_311364110.1">
    <property type="nucleotide sequence ID" value="NZ_JAVRIC010000005.1"/>
</dbReference>
<dbReference type="Proteomes" id="UP001254608">
    <property type="component" value="Unassembled WGS sequence"/>
</dbReference>
<evidence type="ECO:0000313" key="2">
    <source>
        <dbReference type="EMBL" id="MDT0496716.1"/>
    </source>
</evidence>
<gene>
    <name evidence="2" type="ORF">RM530_04980</name>
</gene>
<dbReference type="PIRSF" id="PIRSF500176">
    <property type="entry name" value="L_ASNase"/>
    <property type="match status" value="1"/>
</dbReference>
<dbReference type="Gene3D" id="3.40.50.1170">
    <property type="entry name" value="L-asparaginase, N-terminal domain"/>
    <property type="match status" value="1"/>
</dbReference>
<reference evidence="2 3" key="1">
    <citation type="submission" date="2023-09" db="EMBL/GenBank/DDBJ databases">
        <authorList>
            <person name="Rey-Velasco X."/>
        </authorList>
    </citation>
    <scope>NUCLEOTIDE SEQUENCE [LARGE SCALE GENOMIC DNA]</scope>
    <source>
        <strain evidence="2 3">W345</strain>
    </source>
</reference>
<dbReference type="GO" id="GO:0004067">
    <property type="term" value="F:asparaginase activity"/>
    <property type="evidence" value="ECO:0007669"/>
    <property type="project" value="UniProtKB-EC"/>
</dbReference>
<dbReference type="EC" id="3.5.1.1" evidence="2"/>
<dbReference type="InterPro" id="IPR006034">
    <property type="entry name" value="Asparaginase/glutaminase-like"/>
</dbReference>
<organism evidence="2 3">
    <name type="scientific">Banduia mediterranea</name>
    <dbReference type="NCBI Taxonomy" id="3075609"/>
    <lineage>
        <taxon>Bacteria</taxon>
        <taxon>Pseudomonadati</taxon>
        <taxon>Pseudomonadota</taxon>
        <taxon>Gammaproteobacteria</taxon>
        <taxon>Nevskiales</taxon>
        <taxon>Algiphilaceae</taxon>
        <taxon>Banduia</taxon>
    </lineage>
</organism>
<dbReference type="PANTHER" id="PTHR11707:SF28">
    <property type="entry name" value="60 KDA LYSOPHOSPHOLIPASE"/>
    <property type="match status" value="1"/>
</dbReference>
<evidence type="ECO:0000259" key="1">
    <source>
        <dbReference type="Pfam" id="PF00710"/>
    </source>
</evidence>
<protein>
    <submittedName>
        <fullName evidence="2">Asparaginase domain-containing protein</fullName>
        <ecNumber evidence="2">3.5.1.1</ecNumber>
    </submittedName>
</protein>
<dbReference type="Pfam" id="PF00710">
    <property type="entry name" value="Asparaginase"/>
    <property type="match status" value="1"/>
</dbReference>
<accession>A0ABU2WFS0</accession>
<proteinExistence type="predicted"/>
<dbReference type="EMBL" id="JAVRIC010000005">
    <property type="protein sequence ID" value="MDT0496716.1"/>
    <property type="molecule type" value="Genomic_DNA"/>
</dbReference>
<dbReference type="InterPro" id="IPR036152">
    <property type="entry name" value="Asp/glu_Ase-like_sf"/>
</dbReference>
<keyword evidence="3" id="KW-1185">Reference proteome</keyword>